<dbReference type="PRINTS" id="PR00039">
    <property type="entry name" value="HTHLYSR"/>
</dbReference>
<dbReference type="GO" id="GO:0003700">
    <property type="term" value="F:DNA-binding transcription factor activity"/>
    <property type="evidence" value="ECO:0007669"/>
    <property type="project" value="InterPro"/>
</dbReference>
<dbReference type="Gene3D" id="1.10.10.10">
    <property type="entry name" value="Winged helix-like DNA-binding domain superfamily/Winged helix DNA-binding domain"/>
    <property type="match status" value="1"/>
</dbReference>
<proteinExistence type="inferred from homology"/>
<evidence type="ECO:0000313" key="7">
    <source>
        <dbReference type="Proteomes" id="UP000414233"/>
    </source>
</evidence>
<keyword evidence="2" id="KW-0805">Transcription regulation</keyword>
<name>A0A5E4W8M0_9BURK</name>
<gene>
    <name evidence="6" type="ORF">PTE30175_03056</name>
</gene>
<reference evidence="6 7" key="1">
    <citation type="submission" date="2019-08" db="EMBL/GenBank/DDBJ databases">
        <authorList>
            <person name="Peeters C."/>
        </authorList>
    </citation>
    <scope>NUCLEOTIDE SEQUENCE [LARGE SCALE GENOMIC DNA]</scope>
    <source>
        <strain evidence="6 7">LMG 30175</strain>
    </source>
</reference>
<dbReference type="PROSITE" id="PS50931">
    <property type="entry name" value="HTH_LYSR"/>
    <property type="match status" value="1"/>
</dbReference>
<evidence type="ECO:0000313" key="6">
    <source>
        <dbReference type="EMBL" id="VVE21072.1"/>
    </source>
</evidence>
<evidence type="ECO:0000256" key="1">
    <source>
        <dbReference type="ARBA" id="ARBA00009437"/>
    </source>
</evidence>
<feature type="domain" description="HTH lysR-type" evidence="5">
    <location>
        <begin position="22"/>
        <end position="79"/>
    </location>
</feature>
<organism evidence="6 7">
    <name type="scientific">Pandoraea terrae</name>
    <dbReference type="NCBI Taxonomy" id="1537710"/>
    <lineage>
        <taxon>Bacteria</taxon>
        <taxon>Pseudomonadati</taxon>
        <taxon>Pseudomonadota</taxon>
        <taxon>Betaproteobacteria</taxon>
        <taxon>Burkholderiales</taxon>
        <taxon>Burkholderiaceae</taxon>
        <taxon>Pandoraea</taxon>
    </lineage>
</organism>
<evidence type="ECO:0000259" key="5">
    <source>
        <dbReference type="PROSITE" id="PS50931"/>
    </source>
</evidence>
<comment type="similarity">
    <text evidence="1">Belongs to the LysR transcriptional regulatory family.</text>
</comment>
<evidence type="ECO:0000256" key="4">
    <source>
        <dbReference type="ARBA" id="ARBA00023163"/>
    </source>
</evidence>
<keyword evidence="3" id="KW-0238">DNA-binding</keyword>
<dbReference type="SUPFAM" id="SSF46785">
    <property type="entry name" value="Winged helix' DNA-binding domain"/>
    <property type="match status" value="1"/>
</dbReference>
<dbReference type="Gene3D" id="3.40.190.290">
    <property type="match status" value="1"/>
</dbReference>
<dbReference type="EMBL" id="CABPRZ010000012">
    <property type="protein sequence ID" value="VVE21072.1"/>
    <property type="molecule type" value="Genomic_DNA"/>
</dbReference>
<protein>
    <submittedName>
        <fullName evidence="6">Transcriptional regulator</fullName>
    </submittedName>
</protein>
<accession>A0A5E4W8M0</accession>
<dbReference type="Pfam" id="PF03466">
    <property type="entry name" value="LysR_substrate"/>
    <property type="match status" value="1"/>
</dbReference>
<dbReference type="InterPro" id="IPR005119">
    <property type="entry name" value="LysR_subst-bd"/>
</dbReference>
<evidence type="ECO:0000256" key="2">
    <source>
        <dbReference type="ARBA" id="ARBA00023015"/>
    </source>
</evidence>
<keyword evidence="7" id="KW-1185">Reference proteome</keyword>
<sequence length="324" mass="35884">MRYILGNITLTIPAGAYRGKGMFIRQLTYLVALAQAQHFRRAAELCNVSQPALSGAIRSIEEEFGLPIVRRGRRFEGFTPEGERVLAWARQVLADCEGLRQEASSSRREVSGCLRIGAIPTALPLVPMLTDACLRDFPAMRHEVYTLSAAQALRQLGDLDLDVVLSYLDDPRLREFDTIPVFRERYVLIVRDEATLGGRDSLTWAEAAGFPLVLLTGNMQCRQGVDDAFANAGVVVSPRVETDSLMALYAHVRCAGLCSVVPHSVLCLAEMRHELHAVPLTPAMHREIGLVLRDRQPRPPLLDAAMEAFRGIEIQSRVDALLDL</sequence>
<dbReference type="GO" id="GO:0003677">
    <property type="term" value="F:DNA binding"/>
    <property type="evidence" value="ECO:0007669"/>
    <property type="project" value="UniProtKB-KW"/>
</dbReference>
<evidence type="ECO:0000256" key="3">
    <source>
        <dbReference type="ARBA" id="ARBA00023125"/>
    </source>
</evidence>
<dbReference type="InterPro" id="IPR050950">
    <property type="entry name" value="HTH-type_LysR_regulators"/>
</dbReference>
<dbReference type="Proteomes" id="UP000414233">
    <property type="component" value="Unassembled WGS sequence"/>
</dbReference>
<dbReference type="SUPFAM" id="SSF53850">
    <property type="entry name" value="Periplasmic binding protein-like II"/>
    <property type="match status" value="1"/>
</dbReference>
<dbReference type="AlphaFoldDB" id="A0A5E4W8M0"/>
<dbReference type="InterPro" id="IPR000847">
    <property type="entry name" value="LysR_HTH_N"/>
</dbReference>
<dbReference type="GO" id="GO:0005829">
    <property type="term" value="C:cytosol"/>
    <property type="evidence" value="ECO:0007669"/>
    <property type="project" value="TreeGrafter"/>
</dbReference>
<dbReference type="InterPro" id="IPR036388">
    <property type="entry name" value="WH-like_DNA-bd_sf"/>
</dbReference>
<dbReference type="PANTHER" id="PTHR30419">
    <property type="entry name" value="HTH-TYPE TRANSCRIPTIONAL REGULATOR YBHD"/>
    <property type="match status" value="1"/>
</dbReference>
<dbReference type="PANTHER" id="PTHR30419:SF31">
    <property type="entry name" value="BLR3139 PROTEIN"/>
    <property type="match status" value="1"/>
</dbReference>
<dbReference type="InterPro" id="IPR036390">
    <property type="entry name" value="WH_DNA-bd_sf"/>
</dbReference>
<dbReference type="FunFam" id="1.10.10.10:FF:000001">
    <property type="entry name" value="LysR family transcriptional regulator"/>
    <property type="match status" value="1"/>
</dbReference>
<dbReference type="Pfam" id="PF00126">
    <property type="entry name" value="HTH_1"/>
    <property type="match status" value="1"/>
</dbReference>
<keyword evidence="4" id="KW-0804">Transcription</keyword>
<dbReference type="CDD" id="cd05466">
    <property type="entry name" value="PBP2_LTTR_substrate"/>
    <property type="match status" value="1"/>
</dbReference>